<accession>A0A918E8W5</accession>
<evidence type="ECO:0000313" key="3">
    <source>
        <dbReference type="Proteomes" id="UP000660745"/>
    </source>
</evidence>
<organism evidence="2 3">
    <name type="scientific">Nonomuraea glycinis</name>
    <dbReference type="NCBI Taxonomy" id="2047744"/>
    <lineage>
        <taxon>Bacteria</taxon>
        <taxon>Bacillati</taxon>
        <taxon>Actinomycetota</taxon>
        <taxon>Actinomycetes</taxon>
        <taxon>Streptosporangiales</taxon>
        <taxon>Streptosporangiaceae</taxon>
        <taxon>Nonomuraea</taxon>
    </lineage>
</organism>
<comment type="caution">
    <text evidence="2">The sequence shown here is derived from an EMBL/GenBank/DDBJ whole genome shotgun (WGS) entry which is preliminary data.</text>
</comment>
<evidence type="ECO:0000256" key="1">
    <source>
        <dbReference type="SAM" id="MobiDB-lite"/>
    </source>
</evidence>
<dbReference type="EMBL" id="BMNK01000019">
    <property type="protein sequence ID" value="GGP15621.1"/>
    <property type="molecule type" value="Genomic_DNA"/>
</dbReference>
<protein>
    <submittedName>
        <fullName evidence="2">Uncharacterized protein</fullName>
    </submittedName>
</protein>
<name>A0A918E8W5_9ACTN</name>
<feature type="region of interest" description="Disordered" evidence="1">
    <location>
        <begin position="1"/>
        <end position="21"/>
    </location>
</feature>
<feature type="compositionally biased region" description="Polar residues" evidence="1">
    <location>
        <begin position="101"/>
        <end position="119"/>
    </location>
</feature>
<reference evidence="2" key="2">
    <citation type="submission" date="2020-09" db="EMBL/GenBank/DDBJ databases">
        <authorList>
            <person name="Sun Q."/>
            <person name="Zhou Y."/>
        </authorList>
    </citation>
    <scope>NUCLEOTIDE SEQUENCE</scope>
    <source>
        <strain evidence="2">CGMCC 4.7430</strain>
    </source>
</reference>
<gene>
    <name evidence="2" type="ORF">GCM10012278_76050</name>
</gene>
<reference evidence="2" key="1">
    <citation type="journal article" date="2014" name="Int. J. Syst. Evol. Microbiol.">
        <title>Complete genome sequence of Corynebacterium casei LMG S-19264T (=DSM 44701T), isolated from a smear-ripened cheese.</title>
        <authorList>
            <consortium name="US DOE Joint Genome Institute (JGI-PGF)"/>
            <person name="Walter F."/>
            <person name="Albersmeier A."/>
            <person name="Kalinowski J."/>
            <person name="Ruckert C."/>
        </authorList>
    </citation>
    <scope>NUCLEOTIDE SEQUENCE</scope>
    <source>
        <strain evidence="2">CGMCC 4.7430</strain>
    </source>
</reference>
<keyword evidence="3" id="KW-1185">Reference proteome</keyword>
<evidence type="ECO:0000313" key="2">
    <source>
        <dbReference type="EMBL" id="GGP15621.1"/>
    </source>
</evidence>
<proteinExistence type="predicted"/>
<dbReference type="AlphaFoldDB" id="A0A918E8W5"/>
<dbReference type="Proteomes" id="UP000660745">
    <property type="component" value="Unassembled WGS sequence"/>
</dbReference>
<feature type="region of interest" description="Disordered" evidence="1">
    <location>
        <begin position="73"/>
        <end position="119"/>
    </location>
</feature>
<sequence>MQPEVLRRQSLRNQEAFDSDRIPDDRQAITVTNQLNLVIHQRLLNCGQGSGFSQLGGGAGVRDDVRVSVEGFGDGSSYAHRPTEDFDAPTLPSTPLACPRSATSGSSNWKPSGTAYATR</sequence>